<dbReference type="EMBL" id="VYQB01000006">
    <property type="protein sequence ID" value="KAA9017567.1"/>
    <property type="molecule type" value="Genomic_DNA"/>
</dbReference>
<dbReference type="PANTHER" id="PTHR36173">
    <property type="entry name" value="RIBONUCLEASE VAPC16-RELATED"/>
    <property type="match status" value="1"/>
</dbReference>
<feature type="domain" description="PIN" evidence="1">
    <location>
        <begin position="4"/>
        <end position="122"/>
    </location>
</feature>
<name>A0A5J5I7S6_9SPHN</name>
<organism evidence="3 4">
    <name type="scientific">Sphingobium limneticum</name>
    <dbReference type="NCBI Taxonomy" id="1007511"/>
    <lineage>
        <taxon>Bacteria</taxon>
        <taxon>Pseudomonadati</taxon>
        <taxon>Pseudomonadota</taxon>
        <taxon>Alphaproteobacteria</taxon>
        <taxon>Sphingomonadales</taxon>
        <taxon>Sphingomonadaceae</taxon>
        <taxon>Sphingobium</taxon>
    </lineage>
</organism>
<dbReference type="Proteomes" id="UP000325933">
    <property type="component" value="Unassembled WGS sequence"/>
</dbReference>
<reference evidence="4 5" key="1">
    <citation type="submission" date="2019-09" db="EMBL/GenBank/DDBJ databases">
        <authorList>
            <person name="Feng G."/>
        </authorList>
    </citation>
    <scope>NUCLEOTIDE SEQUENCE [LARGE SCALE GENOMIC DNA]</scope>
    <source>
        <strain evidence="3 4">KACC 19283</strain>
        <strain evidence="2 5">KACC 19284</strain>
    </source>
</reference>
<proteinExistence type="predicted"/>
<dbReference type="Pfam" id="PF01850">
    <property type="entry name" value="PIN"/>
    <property type="match status" value="1"/>
</dbReference>
<accession>A0A5J5I7S6</accession>
<dbReference type="Proteomes" id="UP000326364">
    <property type="component" value="Unassembled WGS sequence"/>
</dbReference>
<evidence type="ECO:0000313" key="2">
    <source>
        <dbReference type="EMBL" id="KAA9017567.1"/>
    </source>
</evidence>
<evidence type="ECO:0000313" key="3">
    <source>
        <dbReference type="EMBL" id="KAA9030157.1"/>
    </source>
</evidence>
<protein>
    <submittedName>
        <fullName evidence="3">Type II toxin-antitoxin system VapC family toxin</fullName>
    </submittedName>
</protein>
<gene>
    <name evidence="3" type="ORF">F4U95_10125</name>
    <name evidence="2" type="ORF">F4U96_10180</name>
</gene>
<dbReference type="CDD" id="cd09872">
    <property type="entry name" value="PIN_Sll0205-like"/>
    <property type="match status" value="1"/>
</dbReference>
<sequence length="129" mass="14472">MRCLLDTHGLIWWWARYPKLLGTSAYAALNDPLNDIFVSAATGWEVATKNRTHGIDLPVKVEDFEAAVADEGFITLDVTMSHAVHAGNYDLPHRDPFDRLLAAQAELEGLTLLTCDKAFRDFPCKVLWD</sequence>
<dbReference type="AlphaFoldDB" id="A0A5J5I7S6"/>
<dbReference type="EMBL" id="VYQA01000006">
    <property type="protein sequence ID" value="KAA9030157.1"/>
    <property type="molecule type" value="Genomic_DNA"/>
</dbReference>
<dbReference type="InterPro" id="IPR052919">
    <property type="entry name" value="TA_system_RNase"/>
</dbReference>
<dbReference type="RefSeq" id="WP_150425577.1">
    <property type="nucleotide sequence ID" value="NZ_VYQA01000006.1"/>
</dbReference>
<comment type="caution">
    <text evidence="3">The sequence shown here is derived from an EMBL/GenBank/DDBJ whole genome shotgun (WGS) entry which is preliminary data.</text>
</comment>
<keyword evidence="5" id="KW-1185">Reference proteome</keyword>
<evidence type="ECO:0000259" key="1">
    <source>
        <dbReference type="Pfam" id="PF01850"/>
    </source>
</evidence>
<dbReference type="Gene3D" id="3.40.50.1010">
    <property type="entry name" value="5'-nuclease"/>
    <property type="match status" value="1"/>
</dbReference>
<dbReference type="InterPro" id="IPR029060">
    <property type="entry name" value="PIN-like_dom_sf"/>
</dbReference>
<evidence type="ECO:0000313" key="5">
    <source>
        <dbReference type="Proteomes" id="UP000326364"/>
    </source>
</evidence>
<evidence type="ECO:0000313" key="4">
    <source>
        <dbReference type="Proteomes" id="UP000325933"/>
    </source>
</evidence>
<dbReference type="InterPro" id="IPR002716">
    <property type="entry name" value="PIN_dom"/>
</dbReference>
<dbReference type="PANTHER" id="PTHR36173:SF2">
    <property type="entry name" value="RIBONUCLEASE VAPC16"/>
    <property type="match status" value="1"/>
</dbReference>
<dbReference type="SUPFAM" id="SSF88723">
    <property type="entry name" value="PIN domain-like"/>
    <property type="match status" value="1"/>
</dbReference>
<dbReference type="InterPro" id="IPR041705">
    <property type="entry name" value="PIN_Sll0205"/>
</dbReference>